<feature type="compositionally biased region" description="Gly residues" evidence="1">
    <location>
        <begin position="501"/>
        <end position="511"/>
    </location>
</feature>
<proteinExistence type="predicted"/>
<organism evidence="2 3">
    <name type="scientific">Filobasidium floriforme</name>
    <dbReference type="NCBI Taxonomy" id="5210"/>
    <lineage>
        <taxon>Eukaryota</taxon>
        <taxon>Fungi</taxon>
        <taxon>Dikarya</taxon>
        <taxon>Basidiomycota</taxon>
        <taxon>Agaricomycotina</taxon>
        <taxon>Tremellomycetes</taxon>
        <taxon>Filobasidiales</taxon>
        <taxon>Filobasidiaceae</taxon>
        <taxon>Filobasidium</taxon>
    </lineage>
</organism>
<dbReference type="AlphaFoldDB" id="A0A8K0JHF2"/>
<feature type="compositionally biased region" description="Low complexity" evidence="1">
    <location>
        <begin position="188"/>
        <end position="202"/>
    </location>
</feature>
<dbReference type="EMBL" id="JABELV010000177">
    <property type="protein sequence ID" value="KAG7528586.1"/>
    <property type="molecule type" value="Genomic_DNA"/>
</dbReference>
<feature type="compositionally biased region" description="Basic and acidic residues" evidence="1">
    <location>
        <begin position="480"/>
        <end position="491"/>
    </location>
</feature>
<feature type="region of interest" description="Disordered" evidence="1">
    <location>
        <begin position="162"/>
        <end position="308"/>
    </location>
</feature>
<dbReference type="Proteomes" id="UP000812966">
    <property type="component" value="Unassembled WGS sequence"/>
</dbReference>
<feature type="region of interest" description="Disordered" evidence="1">
    <location>
        <begin position="340"/>
        <end position="367"/>
    </location>
</feature>
<evidence type="ECO:0000313" key="2">
    <source>
        <dbReference type="EMBL" id="KAG7528586.1"/>
    </source>
</evidence>
<evidence type="ECO:0000256" key="1">
    <source>
        <dbReference type="SAM" id="MobiDB-lite"/>
    </source>
</evidence>
<dbReference type="InterPro" id="IPR027310">
    <property type="entry name" value="Profilin_CS"/>
</dbReference>
<feature type="region of interest" description="Disordered" evidence="1">
    <location>
        <begin position="1"/>
        <end position="31"/>
    </location>
</feature>
<feature type="compositionally biased region" description="Acidic residues" evidence="1">
    <location>
        <begin position="529"/>
        <end position="540"/>
    </location>
</feature>
<feature type="region of interest" description="Disordered" evidence="1">
    <location>
        <begin position="480"/>
        <end position="548"/>
    </location>
</feature>
<protein>
    <submittedName>
        <fullName evidence="2">Uncharacterized protein</fullName>
    </submittedName>
</protein>
<feature type="compositionally biased region" description="Low complexity" evidence="1">
    <location>
        <begin position="263"/>
        <end position="302"/>
    </location>
</feature>
<sequence length="548" mass="57991">MSAWNSYPDPRLRHPGASPASMPGNATPSYNPGIGSPAQHLYLASPHNNPYLGTPNPYLGTPNPHAMLSPGGGSYPYPAYNPAASPYGYMSQAVPVQMVHIPMYVEEYNGDNPWELFFQLRDDNNLDPYWVDWAQTELNKGTIPEWAQREFAKGTGAGGFGAGAGAGGATGRDTLPPSIGRGPRTYKPPNAAGPSGSGSRSLPPRPPGATKARPSSGRPRDRDRHGKPEKEKRISISDANAVPVPPKHPPPDPPSGVQGMDSPTTPATITATTTIPPGHTSSSNATSTLNTNINSTSTSTSTPAPMISLSRMREAKAQEYTRALKENRPLNLKNVTQTTATVATNNGEDEVTVFPGSSTLDKGDGGGPMEDVDMAVSASTSAPTPVPPVASETEPSRAGAGLDSGMRLNDDEIAVYRLGQRGISNEYLESILRPDPNPPTHVLSPEESWSTPAGRVKKGFYAEVVARLVKSRVEARARQLEEKGGAAHSDNDGDNDTLDGTGWGLGCGPIGSGDELKKEDDEGVSMGWDESELWPAEECDKDLSDLVL</sequence>
<feature type="compositionally biased region" description="Low complexity" evidence="1">
    <location>
        <begin position="379"/>
        <end position="393"/>
    </location>
</feature>
<accession>A0A8K0JHF2</accession>
<name>A0A8K0JHF2_9TREE</name>
<feature type="compositionally biased region" description="Basic and acidic residues" evidence="1">
    <location>
        <begin position="218"/>
        <end position="235"/>
    </location>
</feature>
<dbReference type="PROSITE" id="PS00414">
    <property type="entry name" value="PROFILIN"/>
    <property type="match status" value="1"/>
</dbReference>
<comment type="caution">
    <text evidence="2">The sequence shown here is derived from an EMBL/GenBank/DDBJ whole genome shotgun (WGS) entry which is preliminary data.</text>
</comment>
<gene>
    <name evidence="2" type="ORF">FFLO_06072</name>
</gene>
<dbReference type="GO" id="GO:0003779">
    <property type="term" value="F:actin binding"/>
    <property type="evidence" value="ECO:0007669"/>
    <property type="project" value="InterPro"/>
</dbReference>
<reference evidence="2" key="1">
    <citation type="submission" date="2020-04" db="EMBL/GenBank/DDBJ databases">
        <title>Analysis of mating type loci in Filobasidium floriforme.</title>
        <authorList>
            <person name="Nowrousian M."/>
        </authorList>
    </citation>
    <scope>NUCLEOTIDE SEQUENCE</scope>
    <source>
        <strain evidence="2">CBS 6242</strain>
    </source>
</reference>
<feature type="region of interest" description="Disordered" evidence="1">
    <location>
        <begin position="379"/>
        <end position="405"/>
    </location>
</feature>
<evidence type="ECO:0000313" key="3">
    <source>
        <dbReference type="Proteomes" id="UP000812966"/>
    </source>
</evidence>
<feature type="compositionally biased region" description="Pro residues" evidence="1">
    <location>
        <begin position="243"/>
        <end position="254"/>
    </location>
</feature>
<keyword evidence="3" id="KW-1185">Reference proteome</keyword>